<gene>
    <name evidence="1" type="ORF">SMN809_LOCUS34510</name>
</gene>
<name>A0A8S2XCG5_9BILA</name>
<sequence length="61" mass="6779">VQAPYAAPSSRVGRLIIYASDLQLNILSKSKRVGSDGTFEIGAQITHQNYIIMGEYEEKYS</sequence>
<organism evidence="1 2">
    <name type="scientific">Rotaria magnacalcarata</name>
    <dbReference type="NCBI Taxonomy" id="392030"/>
    <lineage>
        <taxon>Eukaryota</taxon>
        <taxon>Metazoa</taxon>
        <taxon>Spiralia</taxon>
        <taxon>Gnathifera</taxon>
        <taxon>Rotifera</taxon>
        <taxon>Eurotatoria</taxon>
        <taxon>Bdelloidea</taxon>
        <taxon>Philodinida</taxon>
        <taxon>Philodinidae</taxon>
        <taxon>Rotaria</taxon>
    </lineage>
</organism>
<evidence type="ECO:0000313" key="2">
    <source>
        <dbReference type="Proteomes" id="UP000676336"/>
    </source>
</evidence>
<protein>
    <submittedName>
        <fullName evidence="1">Uncharacterized protein</fullName>
    </submittedName>
</protein>
<comment type="caution">
    <text evidence="1">The sequence shown here is derived from an EMBL/GenBank/DDBJ whole genome shotgun (WGS) entry which is preliminary data.</text>
</comment>
<reference evidence="1" key="1">
    <citation type="submission" date="2021-02" db="EMBL/GenBank/DDBJ databases">
        <authorList>
            <person name="Nowell W R."/>
        </authorList>
    </citation>
    <scope>NUCLEOTIDE SEQUENCE</scope>
</reference>
<dbReference type="Proteomes" id="UP000676336">
    <property type="component" value="Unassembled WGS sequence"/>
</dbReference>
<evidence type="ECO:0000313" key="1">
    <source>
        <dbReference type="EMBL" id="CAF4491774.1"/>
    </source>
</evidence>
<dbReference type="EMBL" id="CAJOBI010079438">
    <property type="protein sequence ID" value="CAF4491774.1"/>
    <property type="molecule type" value="Genomic_DNA"/>
</dbReference>
<feature type="non-terminal residue" evidence="1">
    <location>
        <position position="61"/>
    </location>
</feature>
<accession>A0A8S2XCG5</accession>
<feature type="non-terminal residue" evidence="1">
    <location>
        <position position="1"/>
    </location>
</feature>
<dbReference type="AlphaFoldDB" id="A0A8S2XCG5"/>
<proteinExistence type="predicted"/>